<keyword evidence="2" id="KW-0812">Transmembrane</keyword>
<evidence type="ECO:0000256" key="2">
    <source>
        <dbReference type="SAM" id="Phobius"/>
    </source>
</evidence>
<feature type="transmembrane region" description="Helical" evidence="2">
    <location>
        <begin position="164"/>
        <end position="185"/>
    </location>
</feature>
<evidence type="ECO:0000313" key="3">
    <source>
        <dbReference type="EMBL" id="PFH46375.1"/>
    </source>
</evidence>
<feature type="transmembrane region" description="Helical" evidence="2">
    <location>
        <begin position="68"/>
        <end position="88"/>
    </location>
</feature>
<keyword evidence="2" id="KW-0472">Membrane</keyword>
<accession>A0A2A9N7H6</accession>
<feature type="transmembrane region" description="Helical" evidence="2">
    <location>
        <begin position="117"/>
        <end position="144"/>
    </location>
</feature>
<reference evidence="3 4" key="1">
    <citation type="submission" date="2014-02" db="EMBL/GenBank/DDBJ databases">
        <title>Transposable element dynamics among asymbiotic and ectomycorrhizal Amanita fungi.</title>
        <authorList>
            <consortium name="DOE Joint Genome Institute"/>
            <person name="Hess J."/>
            <person name="Skrede I."/>
            <person name="Wolfe B."/>
            <person name="LaButti K."/>
            <person name="Ohm R.A."/>
            <person name="Grigoriev I.V."/>
            <person name="Pringle A."/>
        </authorList>
    </citation>
    <scope>NUCLEOTIDE SEQUENCE [LARGE SCALE GENOMIC DNA]</scope>
    <source>
        <strain evidence="3 4">SKay4041</strain>
    </source>
</reference>
<gene>
    <name evidence="3" type="ORF">AMATHDRAFT_155284</name>
</gene>
<keyword evidence="2" id="KW-1133">Transmembrane helix</keyword>
<keyword evidence="4" id="KW-1185">Reference proteome</keyword>
<evidence type="ECO:0000256" key="1">
    <source>
        <dbReference type="SAM" id="MobiDB-lite"/>
    </source>
</evidence>
<dbReference type="Proteomes" id="UP000242287">
    <property type="component" value="Unassembled WGS sequence"/>
</dbReference>
<organism evidence="3 4">
    <name type="scientific">Amanita thiersii Skay4041</name>
    <dbReference type="NCBI Taxonomy" id="703135"/>
    <lineage>
        <taxon>Eukaryota</taxon>
        <taxon>Fungi</taxon>
        <taxon>Dikarya</taxon>
        <taxon>Basidiomycota</taxon>
        <taxon>Agaricomycotina</taxon>
        <taxon>Agaricomycetes</taxon>
        <taxon>Agaricomycetidae</taxon>
        <taxon>Agaricales</taxon>
        <taxon>Pluteineae</taxon>
        <taxon>Amanitaceae</taxon>
        <taxon>Amanita</taxon>
    </lineage>
</organism>
<protein>
    <submittedName>
        <fullName evidence="3">Uncharacterized protein</fullName>
    </submittedName>
</protein>
<feature type="transmembrane region" description="Helical" evidence="2">
    <location>
        <begin position="38"/>
        <end position="56"/>
    </location>
</feature>
<proteinExistence type="predicted"/>
<feature type="region of interest" description="Disordered" evidence="1">
    <location>
        <begin position="206"/>
        <end position="257"/>
    </location>
</feature>
<sequence length="289" mass="32679">MPLPLPEEWTPSLVSPALIRFKNSWEFFIDSLMREWKTLNVVSALLLSAILTMFQIPSAASDPIIRNAALLSLVCALMSLSYGCMYIVKFGTMRSMFRASRWAEEARKSKTSIFWNVWVFLAMPAVWMAWSMICFVFSILAFVWRTGSVIDPEERPPISVEAALGPRIAITTVFLLGLVYCLLILRTLQRYGSHIGVRGIMNAREETEPKSTQWTTEGGDKHAVQNEIKIEERRGREREKRGSGSGSDARERRHKSSKFRSVIGLGLVELDGGDKRQDMIDLEKGLGTE</sequence>
<dbReference type="AlphaFoldDB" id="A0A2A9N7H6"/>
<dbReference type="EMBL" id="KZ302200">
    <property type="protein sequence ID" value="PFH46375.1"/>
    <property type="molecule type" value="Genomic_DNA"/>
</dbReference>
<evidence type="ECO:0000313" key="4">
    <source>
        <dbReference type="Proteomes" id="UP000242287"/>
    </source>
</evidence>
<dbReference type="OrthoDB" id="3062801at2759"/>
<name>A0A2A9N7H6_9AGAR</name>
<feature type="compositionally biased region" description="Basic and acidic residues" evidence="1">
    <location>
        <begin position="218"/>
        <end position="242"/>
    </location>
</feature>